<protein>
    <submittedName>
        <fullName evidence="3">Uncharacterized protein</fullName>
    </submittedName>
</protein>
<evidence type="ECO:0000256" key="1">
    <source>
        <dbReference type="SAM" id="Phobius"/>
    </source>
</evidence>
<evidence type="ECO:0000313" key="4">
    <source>
        <dbReference type="Proteomes" id="UP001139365"/>
    </source>
</evidence>
<reference evidence="3 4" key="1">
    <citation type="submission" date="2022-03" db="EMBL/GenBank/DDBJ databases">
        <title>Metagenome-assembled genomes from swine fecal metagenomes.</title>
        <authorList>
            <person name="Holman D.B."/>
            <person name="Kommadath A."/>
        </authorList>
    </citation>
    <scope>NUCLEOTIDE SEQUENCE [LARGE SCALE GENOMIC DNA]</scope>
    <source>
        <strain evidence="3">SUG147</strain>
    </source>
</reference>
<dbReference type="Proteomes" id="UP001139365">
    <property type="component" value="Unassembled WGS sequence"/>
</dbReference>
<gene>
    <name evidence="3" type="ORF">MR241_01815</name>
</gene>
<keyword evidence="1" id="KW-0472">Membrane</keyword>
<name>A0AAE3JZJ4_9BACT</name>
<keyword evidence="1" id="KW-0812">Transmembrane</keyword>
<comment type="caution">
    <text evidence="3">The sequence shown here is derived from an EMBL/GenBank/DDBJ whole genome shotgun (WGS) entry which is preliminary data.</text>
</comment>
<organism evidence="3 4">
    <name type="scientific">Candidatus Colimorpha enterica</name>
    <dbReference type="NCBI Taxonomy" id="3083063"/>
    <lineage>
        <taxon>Bacteria</taxon>
        <taxon>Pseudomonadati</taxon>
        <taxon>Bacteroidota</taxon>
        <taxon>Bacteroidia</taxon>
        <taxon>Bacteroidales</taxon>
        <taxon>Candidatus Colimorpha</taxon>
    </lineage>
</organism>
<keyword evidence="2" id="KW-0732">Signal</keyword>
<dbReference type="EMBL" id="JALEMU010000031">
    <property type="protein sequence ID" value="MCI5755012.1"/>
    <property type="molecule type" value="Genomic_DNA"/>
</dbReference>
<evidence type="ECO:0000256" key="2">
    <source>
        <dbReference type="SAM" id="SignalP"/>
    </source>
</evidence>
<feature type="transmembrane region" description="Helical" evidence="1">
    <location>
        <begin position="76"/>
        <end position="101"/>
    </location>
</feature>
<keyword evidence="1" id="KW-1133">Transmembrane helix</keyword>
<feature type="chain" id="PRO_5042107059" evidence="2">
    <location>
        <begin position="23"/>
        <end position="107"/>
    </location>
</feature>
<dbReference type="AlphaFoldDB" id="A0AAE3JZJ4"/>
<accession>A0AAE3JZJ4</accession>
<evidence type="ECO:0000313" key="3">
    <source>
        <dbReference type="EMBL" id="MCI5755012.1"/>
    </source>
</evidence>
<feature type="signal peptide" evidence="2">
    <location>
        <begin position="1"/>
        <end position="22"/>
    </location>
</feature>
<sequence>MKKLLIILSVLVFLTLPFTAYAAIIPEDNLIGETVLIEPDGNFIKDNIKNGNPDDTGPEETAQILSLDRDGYVKKFTLPFLCLTCAGFAVYGTGSAISAIISKKKKV</sequence>
<proteinExistence type="predicted"/>